<reference evidence="6" key="1">
    <citation type="journal article" date="2014" name="Science">
        <title>Structural and functional partitioning of bread wheat chromosome 3B.</title>
        <authorList>
            <person name="Choulet F."/>
            <person name="Alberti A."/>
            <person name="Theil S."/>
            <person name="Glover N."/>
            <person name="Barbe V."/>
            <person name="Daron J."/>
            <person name="Pingault L."/>
            <person name="Sourdille P."/>
            <person name="Couloux A."/>
            <person name="Paux E."/>
            <person name="Leroy P."/>
            <person name="Mangenot S."/>
            <person name="Guilhot N."/>
            <person name="Le Gouis J."/>
            <person name="Balfourier F."/>
            <person name="Alaux M."/>
            <person name="Jamilloux V."/>
            <person name="Poulain J."/>
            <person name="Durand C."/>
            <person name="Bellec A."/>
            <person name="Gaspin C."/>
            <person name="Safar J."/>
            <person name="Dolezel J."/>
            <person name="Rogers J."/>
            <person name="Vandepoele K."/>
            <person name="Aury J.M."/>
            <person name="Mayer K."/>
            <person name="Berges H."/>
            <person name="Quesneville H."/>
            <person name="Wincker P."/>
            <person name="Feuillet C."/>
        </authorList>
    </citation>
    <scope>NUCLEOTIDE SEQUENCE</scope>
</reference>
<feature type="region of interest" description="Disordered" evidence="4">
    <location>
        <begin position="355"/>
        <end position="427"/>
    </location>
</feature>
<feature type="region of interest" description="Disordered" evidence="4">
    <location>
        <begin position="538"/>
        <end position="558"/>
    </location>
</feature>
<proteinExistence type="inferred from homology"/>
<dbReference type="AlphaFoldDB" id="A0A077RWU9"/>
<dbReference type="SUPFAM" id="SSF54001">
    <property type="entry name" value="Cysteine proteinases"/>
    <property type="match status" value="1"/>
</dbReference>
<feature type="compositionally biased region" description="Low complexity" evidence="4">
    <location>
        <begin position="703"/>
        <end position="714"/>
    </location>
</feature>
<accession>A0A077RWU9</accession>
<dbReference type="GO" id="GO:0008234">
    <property type="term" value="F:cysteine-type peptidase activity"/>
    <property type="evidence" value="ECO:0007669"/>
    <property type="project" value="InterPro"/>
</dbReference>
<dbReference type="EMBL" id="HG670306">
    <property type="protein sequence ID" value="CDM81689.1"/>
    <property type="molecule type" value="Genomic_DNA"/>
</dbReference>
<dbReference type="Gene3D" id="3.40.395.10">
    <property type="entry name" value="Adenoviral Proteinase, Chain A"/>
    <property type="match status" value="1"/>
</dbReference>
<feature type="domain" description="Ubiquitin-like protease family profile" evidence="5">
    <location>
        <begin position="970"/>
        <end position="1145"/>
    </location>
</feature>
<dbReference type="PANTHER" id="PTHR36479:SF10">
    <property type="entry name" value="UBIQUITIN-LIKE PROTEASE FAMILY PROFILE DOMAIN-CONTAINING PROTEIN"/>
    <property type="match status" value="1"/>
</dbReference>
<dbReference type="PROSITE" id="PS50600">
    <property type="entry name" value="ULP_PROTEASE"/>
    <property type="match status" value="1"/>
</dbReference>
<comment type="similarity">
    <text evidence="1">Belongs to the peptidase C48 family.</text>
</comment>
<organism evidence="6">
    <name type="scientific">Triticum aestivum</name>
    <name type="common">Wheat</name>
    <dbReference type="NCBI Taxonomy" id="4565"/>
    <lineage>
        <taxon>Eukaryota</taxon>
        <taxon>Viridiplantae</taxon>
        <taxon>Streptophyta</taxon>
        <taxon>Embryophyta</taxon>
        <taxon>Tracheophyta</taxon>
        <taxon>Spermatophyta</taxon>
        <taxon>Magnoliopsida</taxon>
        <taxon>Liliopsida</taxon>
        <taxon>Poales</taxon>
        <taxon>Poaceae</taxon>
        <taxon>BOP clade</taxon>
        <taxon>Pooideae</taxon>
        <taxon>Triticodae</taxon>
        <taxon>Triticeae</taxon>
        <taxon>Triticinae</taxon>
        <taxon>Triticum</taxon>
    </lineage>
</organism>
<dbReference type="ExpressionAtlas" id="A0A077RWU9">
    <property type="expression patterns" value="baseline"/>
</dbReference>
<gene>
    <name evidence="6" type="ORF">TRAES_3BF100100050CFD_c1</name>
</gene>
<feature type="compositionally biased region" description="Acidic residues" evidence="4">
    <location>
        <begin position="380"/>
        <end position="417"/>
    </location>
</feature>
<dbReference type="InterPro" id="IPR003653">
    <property type="entry name" value="Peptidase_C48_C"/>
</dbReference>
<dbReference type="PANTHER" id="PTHR36479">
    <property type="entry name" value="ULP_PROTEASE DOMAIN-CONTAINING PROTEIN"/>
    <property type="match status" value="1"/>
</dbReference>
<dbReference type="Pfam" id="PF02902">
    <property type="entry name" value="Peptidase_C48"/>
    <property type="match status" value="1"/>
</dbReference>
<dbReference type="GO" id="GO:0006508">
    <property type="term" value="P:proteolysis"/>
    <property type="evidence" value="ECO:0007669"/>
    <property type="project" value="UniProtKB-KW"/>
</dbReference>
<dbReference type="InterPro" id="IPR038765">
    <property type="entry name" value="Papain-like_cys_pep_sf"/>
</dbReference>
<protein>
    <recommendedName>
        <fullName evidence="5">Ubiquitin-like protease family profile domain-containing protein</fullName>
    </recommendedName>
</protein>
<name>A0A077RWU9_WHEAT</name>
<sequence length="1188" mass="132202">MAKMVIIGGDADGNEEDDADQFRVVKRTRHATLGKGVESSSRFVNNNLVVDICSHLDLNTVDHWQQLLEELSHLPQQMLSCCYLVAISFLIVAHPLELFVVARGRIRVDADSVQRVFDLPNRGQKVSYKVDKDTTRRFRETFNIIGTSHPQISTWTKMIEDMAGRTDDTFFMAWLAVAFSTFLAPTTALKLSPKCYGLVLDHEMIKNTNICLFVAEHINEAFRNMDQEKQTVCCCLYHLMILYLDALVHDIPVSNCAVRSNAWDSALIVKVIKKDTISPGVFGKLQLKEEYRGTEQTPLFGGILQAEAFMASKLPITYNPQKKAKIAKVVNDLCKAVTEHVGTFIEAVAKIDDEEPDIDPYSSHQCKPGRHAVLQKERDGEDEEDKQEEDKGEEEEEEKEDSEAEEEEEEGEAEEEDGTKAQQLMAVRGKKTMIKKTRTVMVMMLGDPMEVATSAMMTMMKTPLVLVDLPKSKKNDEAESQGSIDTFKLCNLKLALATTFLVPDFSDQDMCEKINFAIDKSLFLSSVAEKNQVDMEEAGKDLSSGRSKAESMANPHVVQKRKAVSLKKNLQLPQTKEKMVSADAEVNMVKEAVLQTDTSTIVSREPTTITGVQQIKGKTPLSIVPPKPPKQQKIVKFARGTKGEHATKGLGFRDEREPRAKAIDAGVPSSARLLPTQTGKMPTRDTNVPTDVSASSVITVKTTTAAQEGTTATASPKVPTHRDASMPNTKGGDPTTKLPSPRASTQQPSKPASPRSDFQQPLTQAEVFNNISRCKPPRPPTTTLLRTKLVNDAHVFVPQGDALVLEPIQRSKSYHGDGVCDAPSFDLGIDGHAPAPGPAAETAEAGVIRIDEFELDPAAMNEGCAATDAGTAIAQELDVGSPENCHTPICAEPEAGTSSSLGPPIARRQRRVIRPAASQRSPFIDYNKKKTFSSNEAVNKLYTALLYWVRHHEGENDEATSPEIIRYGAFYISLKELVDSMKLVQWLSKIVIETGILHIMDNLPEGSKKVVMPLRFSMNLQQGIHNVKEINKKFDYKNRLNKKDLVMLPVLECTDVTDKEGGRHYWVFNVNLRDGRFEVLDSSRTLDDIELMTTASTIVGAVRQLWRKHYPKFSIEHFQIIDIAVPKQLGNNECGLFALLNATEWNGSQLPNYDPKEVLNIRKKLAYDWVTSTHNTAPWRKLLRYEKD</sequence>
<keyword evidence="3" id="KW-0378">Hydrolase</keyword>
<evidence type="ECO:0000256" key="4">
    <source>
        <dbReference type="SAM" id="MobiDB-lite"/>
    </source>
</evidence>
<keyword evidence="2" id="KW-0645">Protease</keyword>
<dbReference type="HOGENOM" id="CLU_006576_0_0_1"/>
<evidence type="ECO:0000256" key="1">
    <source>
        <dbReference type="ARBA" id="ARBA00005234"/>
    </source>
</evidence>
<evidence type="ECO:0000256" key="3">
    <source>
        <dbReference type="ARBA" id="ARBA00022801"/>
    </source>
</evidence>
<evidence type="ECO:0000256" key="2">
    <source>
        <dbReference type="ARBA" id="ARBA00022670"/>
    </source>
</evidence>
<evidence type="ECO:0000313" key="6">
    <source>
        <dbReference type="EMBL" id="CDM81689.1"/>
    </source>
</evidence>
<feature type="compositionally biased region" description="Polar residues" evidence="4">
    <location>
        <begin position="742"/>
        <end position="759"/>
    </location>
</feature>
<feature type="compositionally biased region" description="Polar residues" evidence="4">
    <location>
        <begin position="675"/>
        <end position="690"/>
    </location>
</feature>
<evidence type="ECO:0000259" key="5">
    <source>
        <dbReference type="PROSITE" id="PS50600"/>
    </source>
</evidence>
<feature type="region of interest" description="Disordered" evidence="4">
    <location>
        <begin position="664"/>
        <end position="690"/>
    </location>
</feature>
<feature type="region of interest" description="Disordered" evidence="4">
    <location>
        <begin position="703"/>
        <end position="759"/>
    </location>
</feature>